<reference evidence="1" key="1">
    <citation type="submission" date="2019-08" db="EMBL/GenBank/DDBJ databases">
        <title>The genome of the North American firefly Photinus pyralis.</title>
        <authorList>
            <consortium name="Photinus pyralis genome working group"/>
            <person name="Fallon T.R."/>
            <person name="Sander Lower S.E."/>
            <person name="Weng J.-K."/>
        </authorList>
    </citation>
    <scope>NUCLEOTIDE SEQUENCE</scope>
    <source>
        <strain evidence="1">TRF0915ILg1</strain>
        <tissue evidence="1">Whole body</tissue>
    </source>
</reference>
<dbReference type="EMBL" id="VTPC01090964">
    <property type="protein sequence ID" value="KAF2880495.1"/>
    <property type="molecule type" value="Genomic_DNA"/>
</dbReference>
<evidence type="ECO:0000313" key="2">
    <source>
        <dbReference type="Proteomes" id="UP000801492"/>
    </source>
</evidence>
<keyword evidence="2" id="KW-1185">Reference proteome</keyword>
<protein>
    <submittedName>
        <fullName evidence="1">Uncharacterized protein</fullName>
    </submittedName>
</protein>
<proteinExistence type="predicted"/>
<accession>A0A8K0CB78</accession>
<dbReference type="Proteomes" id="UP000801492">
    <property type="component" value="Unassembled WGS sequence"/>
</dbReference>
<gene>
    <name evidence="1" type="ORF">ILUMI_25682</name>
</gene>
<comment type="caution">
    <text evidence="1">The sequence shown here is derived from an EMBL/GenBank/DDBJ whole genome shotgun (WGS) entry which is preliminary data.</text>
</comment>
<sequence>MSWPRLLMVRGSGTQIIPMDMCRSSRSSGLMISGCMRRNVFVAAVSLSSSVTNIFITPPDSHELTNEDSGDENELVPDTFCGRQLKLEDLLGDLEKLKSEFPPGDHSTYRDTSAVELFELFFSNLVFSLLEEETRRYAKNCLDPKITAILSMNTKGYLFSLEAYQRKRVAGDPENKRRCGKAADLFVAMIESLPQTEWIWTLQSKDDSVAATIDLIVRQYTKINSNDDNDEDIADTGIDEGIVWNDVTKISLKKFNVIWQIWV</sequence>
<name>A0A8K0CB78_IGNLU</name>
<dbReference type="AlphaFoldDB" id="A0A8K0CB78"/>
<evidence type="ECO:0000313" key="1">
    <source>
        <dbReference type="EMBL" id="KAF2880495.1"/>
    </source>
</evidence>
<organism evidence="1 2">
    <name type="scientific">Ignelater luminosus</name>
    <name type="common">Cucubano</name>
    <name type="synonym">Pyrophorus luminosus</name>
    <dbReference type="NCBI Taxonomy" id="2038154"/>
    <lineage>
        <taxon>Eukaryota</taxon>
        <taxon>Metazoa</taxon>
        <taxon>Ecdysozoa</taxon>
        <taxon>Arthropoda</taxon>
        <taxon>Hexapoda</taxon>
        <taxon>Insecta</taxon>
        <taxon>Pterygota</taxon>
        <taxon>Neoptera</taxon>
        <taxon>Endopterygota</taxon>
        <taxon>Coleoptera</taxon>
        <taxon>Polyphaga</taxon>
        <taxon>Elateriformia</taxon>
        <taxon>Elateroidea</taxon>
        <taxon>Elateridae</taxon>
        <taxon>Agrypninae</taxon>
        <taxon>Pyrophorini</taxon>
        <taxon>Ignelater</taxon>
    </lineage>
</organism>